<dbReference type="PANTHER" id="PTHR38846">
    <property type="entry name" value="C3H1-TYPE DOMAIN-CONTAINING PROTEIN"/>
    <property type="match status" value="1"/>
</dbReference>
<dbReference type="Proteomes" id="UP000326799">
    <property type="component" value="Unassembled WGS sequence"/>
</dbReference>
<evidence type="ECO:0000313" key="2">
    <source>
        <dbReference type="Proteomes" id="UP000326799"/>
    </source>
</evidence>
<protein>
    <submittedName>
        <fullName evidence="1">Uncharacterized protein</fullName>
    </submittedName>
</protein>
<accession>A0A5N6F493</accession>
<dbReference type="EMBL" id="ML733399">
    <property type="protein sequence ID" value="KAB8224409.1"/>
    <property type="molecule type" value="Genomic_DNA"/>
</dbReference>
<name>A0A5N6F493_9EURO</name>
<dbReference type="AlphaFoldDB" id="A0A5N6F493"/>
<keyword evidence="2" id="KW-1185">Reference proteome</keyword>
<evidence type="ECO:0000313" key="1">
    <source>
        <dbReference type="EMBL" id="KAB8224409.1"/>
    </source>
</evidence>
<reference evidence="1 2" key="1">
    <citation type="submission" date="2019-04" db="EMBL/GenBank/DDBJ databases">
        <title>Fungal friends and foes A comparative genomics study of 23 Aspergillus species from section Flavi.</title>
        <authorList>
            <consortium name="DOE Joint Genome Institute"/>
            <person name="Kjaerbolling I."/>
            <person name="Vesth T.C."/>
            <person name="Frisvad J.C."/>
            <person name="Nybo J.L."/>
            <person name="Theobald S."/>
            <person name="Kildgaard S."/>
            <person name="Petersen T.I."/>
            <person name="Kuo A."/>
            <person name="Sato A."/>
            <person name="Lyhne E.K."/>
            <person name="Kogle M.E."/>
            <person name="Wiebenga A."/>
            <person name="Kun R.S."/>
            <person name="Lubbers R.J."/>
            <person name="Makela M.R."/>
            <person name="Barry K."/>
            <person name="Chovatia M."/>
            <person name="Clum A."/>
            <person name="Daum C."/>
            <person name="Haridas S."/>
            <person name="He G."/>
            <person name="LaButti K."/>
            <person name="Lipzen A."/>
            <person name="Mondo S."/>
            <person name="Pangilinan J."/>
            <person name="Riley R."/>
            <person name="Salamov A."/>
            <person name="Simmons B.A."/>
            <person name="Magnuson J.K."/>
            <person name="Henrissat B."/>
            <person name="Mortensen U.H."/>
            <person name="Larsen T.O."/>
            <person name="De vries R.P."/>
            <person name="Grigoriev I.V."/>
            <person name="Machida M."/>
            <person name="Baker S.E."/>
            <person name="Andersen M.R."/>
        </authorList>
    </citation>
    <scope>NUCLEOTIDE SEQUENCE [LARGE SCALE GENOMIC DNA]</scope>
    <source>
        <strain evidence="1 2">CBS 126849</strain>
    </source>
</reference>
<sequence length="135" mass="15347">MLSLESRRSGAIGSPQRQAIVPKDEIDTFCAQYPGFAYSRDQPIHAEFDRMCDDFGWSQDEPERERAWKLFRTAVIQAFNSTVGPNANDLASWQRICRRLRISPMPNGLCNARQAVVQTHVNLIDLLQSIRVAVL</sequence>
<dbReference type="PANTHER" id="PTHR38846:SF1">
    <property type="entry name" value="C3H1-TYPE DOMAIN-CONTAINING PROTEIN"/>
    <property type="match status" value="1"/>
</dbReference>
<gene>
    <name evidence="1" type="ORF">BDV33DRAFT_199439</name>
</gene>
<proteinExistence type="predicted"/>
<organism evidence="1 2">
    <name type="scientific">Aspergillus novoparasiticus</name>
    <dbReference type="NCBI Taxonomy" id="986946"/>
    <lineage>
        <taxon>Eukaryota</taxon>
        <taxon>Fungi</taxon>
        <taxon>Dikarya</taxon>
        <taxon>Ascomycota</taxon>
        <taxon>Pezizomycotina</taxon>
        <taxon>Eurotiomycetes</taxon>
        <taxon>Eurotiomycetidae</taxon>
        <taxon>Eurotiales</taxon>
        <taxon>Aspergillaceae</taxon>
        <taxon>Aspergillus</taxon>
        <taxon>Aspergillus subgen. Circumdati</taxon>
    </lineage>
</organism>